<dbReference type="PROSITE" id="PS50067">
    <property type="entry name" value="KINESIN_MOTOR_2"/>
    <property type="match status" value="1"/>
</dbReference>
<protein>
    <submittedName>
        <fullName evidence="6">Kinesin, putative</fullName>
    </submittedName>
</protein>
<dbReference type="PANTHER" id="PTHR47968:SF75">
    <property type="entry name" value="CENTROMERE-ASSOCIATED PROTEIN E"/>
    <property type="match status" value="1"/>
</dbReference>
<dbReference type="VEuPathDB" id="TriTrypDB:BSAL_62560"/>
<dbReference type="EMBL" id="CYKH01000327">
    <property type="protein sequence ID" value="CUF44575.1"/>
    <property type="molecule type" value="Genomic_DNA"/>
</dbReference>
<gene>
    <name evidence="6" type="ORF">BSAL_62560</name>
</gene>
<feature type="compositionally biased region" description="Low complexity" evidence="4">
    <location>
        <begin position="103"/>
        <end position="123"/>
    </location>
</feature>
<accession>A0A0S4IUY0</accession>
<feature type="region of interest" description="Disordered" evidence="4">
    <location>
        <begin position="1"/>
        <end position="52"/>
    </location>
</feature>
<keyword evidence="1" id="KW-0175">Coiled coil</keyword>
<proteinExistence type="inferred from homology"/>
<sequence>MMLPTRSIQRGGSALSTASSPRVLQLPQQQRQTPTPQTTQHAPAGLAMGDPTATTSVVESRPIRCFVRVRPFTQAEQARGGEGCISVGDDGKSLRLKTSSGTPGSAVSPTAVASPTSSTGNNNSNTVDMPCTFDEVFLPDTDVNTICKTILVPTTRDVMQGYRNAIVCYGQTGGGKTFTLRQLAPTLARMLLTIGRREDDTHELTVSVEIIEIYLEQVTDLLDPTRKNLQVREFPDTGVFVKGASEETVSSIGAFEALWGRAMNSRQCGATALKDKRAF</sequence>
<dbReference type="OrthoDB" id="252010at2759"/>
<dbReference type="InterPro" id="IPR027417">
    <property type="entry name" value="P-loop_NTPase"/>
</dbReference>
<keyword evidence="3" id="KW-0547">Nucleotide-binding</keyword>
<feature type="compositionally biased region" description="Polar residues" evidence="4">
    <location>
        <begin position="1"/>
        <end position="20"/>
    </location>
</feature>
<organism evidence="6 7">
    <name type="scientific">Bodo saltans</name>
    <name type="common">Flagellated protozoan</name>
    <dbReference type="NCBI Taxonomy" id="75058"/>
    <lineage>
        <taxon>Eukaryota</taxon>
        <taxon>Discoba</taxon>
        <taxon>Euglenozoa</taxon>
        <taxon>Kinetoplastea</taxon>
        <taxon>Metakinetoplastina</taxon>
        <taxon>Eubodonida</taxon>
        <taxon>Bodonidae</taxon>
        <taxon>Bodo</taxon>
    </lineage>
</organism>
<feature type="region of interest" description="Disordered" evidence="4">
    <location>
        <begin position="77"/>
        <end position="123"/>
    </location>
</feature>
<dbReference type="InterPro" id="IPR001752">
    <property type="entry name" value="Kinesin_motor_dom"/>
</dbReference>
<evidence type="ECO:0000313" key="6">
    <source>
        <dbReference type="EMBL" id="CUF44575.1"/>
    </source>
</evidence>
<evidence type="ECO:0000256" key="4">
    <source>
        <dbReference type="SAM" id="MobiDB-lite"/>
    </source>
</evidence>
<evidence type="ECO:0000256" key="2">
    <source>
        <dbReference type="ARBA" id="ARBA00023175"/>
    </source>
</evidence>
<feature type="compositionally biased region" description="Low complexity" evidence="4">
    <location>
        <begin position="21"/>
        <end position="40"/>
    </location>
</feature>
<dbReference type="GO" id="GO:0003777">
    <property type="term" value="F:microtubule motor activity"/>
    <property type="evidence" value="ECO:0007669"/>
    <property type="project" value="InterPro"/>
</dbReference>
<evidence type="ECO:0000256" key="3">
    <source>
        <dbReference type="PROSITE-ProRule" id="PRU00283"/>
    </source>
</evidence>
<feature type="domain" description="Kinesin motor" evidence="5">
    <location>
        <begin position="62"/>
        <end position="279"/>
    </location>
</feature>
<dbReference type="InterPro" id="IPR027640">
    <property type="entry name" value="Kinesin-like_fam"/>
</dbReference>
<evidence type="ECO:0000256" key="1">
    <source>
        <dbReference type="ARBA" id="ARBA00023054"/>
    </source>
</evidence>
<name>A0A0S4IUY0_BODSA</name>
<evidence type="ECO:0000259" key="5">
    <source>
        <dbReference type="PROSITE" id="PS50067"/>
    </source>
</evidence>
<comment type="similarity">
    <text evidence="3">Belongs to the TRAFAC class myosin-kinesin ATPase superfamily. Kinesin family.</text>
</comment>
<evidence type="ECO:0000313" key="7">
    <source>
        <dbReference type="Proteomes" id="UP000051952"/>
    </source>
</evidence>
<dbReference type="SMART" id="SM00129">
    <property type="entry name" value="KISc"/>
    <property type="match status" value="1"/>
</dbReference>
<dbReference type="Proteomes" id="UP000051952">
    <property type="component" value="Unassembled WGS sequence"/>
</dbReference>
<dbReference type="PANTHER" id="PTHR47968">
    <property type="entry name" value="CENTROMERE PROTEIN E"/>
    <property type="match status" value="1"/>
</dbReference>
<dbReference type="GO" id="GO:0005524">
    <property type="term" value="F:ATP binding"/>
    <property type="evidence" value="ECO:0007669"/>
    <property type="project" value="UniProtKB-UniRule"/>
</dbReference>
<dbReference type="GO" id="GO:0007018">
    <property type="term" value="P:microtubule-based movement"/>
    <property type="evidence" value="ECO:0007669"/>
    <property type="project" value="InterPro"/>
</dbReference>
<keyword evidence="2 3" id="KW-0505">Motor protein</keyword>
<reference evidence="7" key="1">
    <citation type="submission" date="2015-09" db="EMBL/GenBank/DDBJ databases">
        <authorList>
            <consortium name="Pathogen Informatics"/>
        </authorList>
    </citation>
    <scope>NUCLEOTIDE SEQUENCE [LARGE SCALE GENOMIC DNA]</scope>
    <source>
        <strain evidence="7">Lake Konstanz</strain>
    </source>
</reference>
<keyword evidence="7" id="KW-1185">Reference proteome</keyword>
<feature type="binding site" evidence="3">
    <location>
        <begin position="170"/>
        <end position="177"/>
    </location>
    <ligand>
        <name>ATP</name>
        <dbReference type="ChEBI" id="CHEBI:30616"/>
    </ligand>
</feature>
<dbReference type="Gene3D" id="3.40.850.10">
    <property type="entry name" value="Kinesin motor domain"/>
    <property type="match status" value="1"/>
</dbReference>
<dbReference type="Pfam" id="PF00225">
    <property type="entry name" value="Kinesin"/>
    <property type="match status" value="1"/>
</dbReference>
<dbReference type="AlphaFoldDB" id="A0A0S4IUY0"/>
<dbReference type="GO" id="GO:0008017">
    <property type="term" value="F:microtubule binding"/>
    <property type="evidence" value="ECO:0007669"/>
    <property type="project" value="InterPro"/>
</dbReference>
<dbReference type="InterPro" id="IPR036961">
    <property type="entry name" value="Kinesin_motor_dom_sf"/>
</dbReference>
<dbReference type="SUPFAM" id="SSF52540">
    <property type="entry name" value="P-loop containing nucleoside triphosphate hydrolases"/>
    <property type="match status" value="1"/>
</dbReference>
<keyword evidence="3" id="KW-0067">ATP-binding</keyword>